<dbReference type="EMBL" id="HACA01002974">
    <property type="protein sequence ID" value="CDW20335.1"/>
    <property type="molecule type" value="Transcribed_RNA"/>
</dbReference>
<accession>A0A0K2T3F4</accession>
<evidence type="ECO:0000313" key="1">
    <source>
        <dbReference type="EMBL" id="CDW20335.1"/>
    </source>
</evidence>
<protein>
    <submittedName>
        <fullName evidence="1">Uncharacterized protein</fullName>
    </submittedName>
</protein>
<dbReference type="AlphaFoldDB" id="A0A0K2T3F4"/>
<organism evidence="1">
    <name type="scientific">Lepeophtheirus salmonis</name>
    <name type="common">Salmon louse</name>
    <name type="synonym">Caligus salmonis</name>
    <dbReference type="NCBI Taxonomy" id="72036"/>
    <lineage>
        <taxon>Eukaryota</taxon>
        <taxon>Metazoa</taxon>
        <taxon>Ecdysozoa</taxon>
        <taxon>Arthropoda</taxon>
        <taxon>Crustacea</taxon>
        <taxon>Multicrustacea</taxon>
        <taxon>Hexanauplia</taxon>
        <taxon>Copepoda</taxon>
        <taxon>Siphonostomatoida</taxon>
        <taxon>Caligidae</taxon>
        <taxon>Lepeophtheirus</taxon>
    </lineage>
</organism>
<sequence>MFSSKWTIGIVFNRRSEMLTIPWTVTISDQGLILLSRFTTRTDYGGSLIYQICT</sequence>
<name>A0A0K2T3F4_LEPSM</name>
<reference evidence="1" key="1">
    <citation type="submission" date="2014-05" db="EMBL/GenBank/DDBJ databases">
        <authorList>
            <person name="Chronopoulou M."/>
        </authorList>
    </citation>
    <scope>NUCLEOTIDE SEQUENCE</scope>
    <source>
        <tissue evidence="1">Whole organism</tissue>
    </source>
</reference>
<proteinExistence type="predicted"/>